<sequence>MLCREPVSRRGALRHVEGCLRSSGWPAGEKPSLIITIQGRHDRSYWLVVLARPDATLEDLDSLIRDVWVECCGHMSAFSIGKESYLSGEDEPGTSMAIPLSGLVPPGSTFSYEYDFGSTTELDLKVIGAIPIMPPENPICLIARNNPPPFPCDACGNQAEFSLFDDEDGTLRFFCRECLVSAEPDPECTEIIENSPRTGICGYVEDPDAAVYWYPPGWNAEDLASPELERILEKLPEFDPDDCIYTVEDPPGDAEVQAMIDAVCADIGPEIEAFIADERAAHGEIYGALAEETVMEFYVFTYGLRGKTIREWDARLVRTCLIEEMAQNPIFPEEWLENAVPILCRFLSSMEAAGRLQNAAELIAVLKEAEPAFRAAATSREKYRDLSGRIFQRALDAGVDPEDERALMNFVQREVVVMAGMDPDDADLIEKIGNIFEGGGIASNSGDLRVSAIVSRCEEFCARLEDDTIPGRCGAIVGDLAAHPAAPLSRGDELLWSAAVVYAACREAGLIRPGKGGTPLAREIGSFFDLEPSSVRNKVAALKKYLSDTPESED</sequence>
<comment type="caution">
    <text evidence="2">The sequence shown here is derived from an EMBL/GenBank/DDBJ whole genome shotgun (WGS) entry which is preliminary data.</text>
</comment>
<proteinExistence type="predicted"/>
<gene>
    <name evidence="2" type="ORF">XD82_1142</name>
    <name evidence="3" type="ORF">XE10_1442</name>
</gene>
<protein>
    <recommendedName>
        <fullName evidence="1">Plasmid pRiA4b Orf3-like domain-containing protein</fullName>
    </recommendedName>
</protein>
<dbReference type="SUPFAM" id="SSF159941">
    <property type="entry name" value="MM3350-like"/>
    <property type="match status" value="1"/>
</dbReference>
<name>A0A101GN33_9EURY</name>
<dbReference type="GO" id="GO:0004386">
    <property type="term" value="F:helicase activity"/>
    <property type="evidence" value="ECO:0007669"/>
    <property type="project" value="InterPro"/>
</dbReference>
<evidence type="ECO:0000313" key="2">
    <source>
        <dbReference type="EMBL" id="KUK61371.1"/>
    </source>
</evidence>
<dbReference type="PATRIC" id="fig|2198.3.peg.1371"/>
<evidence type="ECO:0000313" key="4">
    <source>
        <dbReference type="Proteomes" id="UP000054323"/>
    </source>
</evidence>
<reference evidence="4 5" key="2">
    <citation type="journal article" date="2015" name="MBio">
        <title>Genome-Resolved Metagenomic Analysis Reveals Roles for Candidate Phyla and Other Microbial Community Members in Biogeochemical Transformations in Oil Reservoirs.</title>
        <authorList>
            <person name="Hu P."/>
            <person name="Tom L."/>
            <person name="Singh A."/>
            <person name="Thomas B.C."/>
            <person name="Baker B.J."/>
            <person name="Piceno Y.M."/>
            <person name="Andersen G.L."/>
            <person name="Banfield J.F."/>
        </authorList>
    </citation>
    <scope>NUCLEOTIDE SEQUENCE [LARGE SCALE GENOMIC DNA]</scope>
</reference>
<dbReference type="GO" id="GO:0008270">
    <property type="term" value="F:zinc ion binding"/>
    <property type="evidence" value="ECO:0007669"/>
    <property type="project" value="InterPro"/>
</dbReference>
<reference evidence="2" key="1">
    <citation type="journal article" date="2015" name="MBio">
        <title>Genome-resolved metagenomic analysis reveals roles for candidate phyla and other microbial community members in biogeochemical transformations in oil reservoirs.</title>
        <authorList>
            <person name="Hu P."/>
            <person name="Tom L."/>
            <person name="Singh A."/>
            <person name="Thomas B.C."/>
            <person name="Baker B.J."/>
            <person name="Piceno Y.M."/>
            <person name="Andersen G.L."/>
            <person name="Banfield J.F."/>
        </authorList>
    </citation>
    <scope>NUCLEOTIDE SEQUENCE [LARGE SCALE GENOMIC DNA]</scope>
    <source>
        <strain evidence="2">62_101</strain>
        <strain evidence="3">63_41</strain>
    </source>
</reference>
<dbReference type="InterPro" id="IPR012912">
    <property type="entry name" value="Plasmid_pRiA4b_Orf3-like"/>
</dbReference>
<evidence type="ECO:0000259" key="1">
    <source>
        <dbReference type="Pfam" id="PF07929"/>
    </source>
</evidence>
<dbReference type="EMBL" id="LGHE01000176">
    <property type="protein sequence ID" value="KUL00370.1"/>
    <property type="molecule type" value="Genomic_DNA"/>
</dbReference>
<evidence type="ECO:0000313" key="3">
    <source>
        <dbReference type="EMBL" id="KUL00370.1"/>
    </source>
</evidence>
<organism evidence="2 4">
    <name type="scientific">Methanoculleus marisnigri</name>
    <dbReference type="NCBI Taxonomy" id="2198"/>
    <lineage>
        <taxon>Archaea</taxon>
        <taxon>Methanobacteriati</taxon>
        <taxon>Methanobacteriota</taxon>
        <taxon>Stenosarchaea group</taxon>
        <taxon>Methanomicrobia</taxon>
        <taxon>Methanomicrobiales</taxon>
        <taxon>Methanomicrobiaceae</taxon>
        <taxon>Methanoculleus</taxon>
    </lineage>
</organism>
<feature type="domain" description="Plasmid pRiA4b Orf3-like" evidence="1">
    <location>
        <begin position="45"/>
        <end position="155"/>
    </location>
</feature>
<dbReference type="AlphaFoldDB" id="A0A101GN33"/>
<dbReference type="Proteomes" id="UP000054598">
    <property type="component" value="Unassembled WGS sequence"/>
</dbReference>
<accession>A0A101GN33</accession>
<evidence type="ECO:0000313" key="5">
    <source>
        <dbReference type="Proteomes" id="UP000054598"/>
    </source>
</evidence>
<dbReference type="EMBL" id="LGGD01000138">
    <property type="protein sequence ID" value="KUK61371.1"/>
    <property type="molecule type" value="Genomic_DNA"/>
</dbReference>
<dbReference type="Gene3D" id="3.10.290.30">
    <property type="entry name" value="MM3350-like"/>
    <property type="match status" value="1"/>
</dbReference>
<dbReference type="Pfam" id="PF07929">
    <property type="entry name" value="PRiA4_ORF3"/>
    <property type="match status" value="1"/>
</dbReference>
<dbReference type="Proteomes" id="UP000054323">
    <property type="component" value="Unassembled WGS sequence"/>
</dbReference>
<dbReference type="InterPro" id="IPR024047">
    <property type="entry name" value="MM3350-like_sf"/>
</dbReference>